<evidence type="ECO:0000313" key="18">
    <source>
        <dbReference type="EMBL" id="KKT81751.1"/>
    </source>
</evidence>
<dbReference type="InterPro" id="IPR014016">
    <property type="entry name" value="UvrD-like_ATP-bd"/>
</dbReference>
<evidence type="ECO:0000256" key="6">
    <source>
        <dbReference type="ARBA" id="ARBA00022806"/>
    </source>
</evidence>
<dbReference type="GO" id="GO:0005524">
    <property type="term" value="F:ATP binding"/>
    <property type="evidence" value="ECO:0007669"/>
    <property type="project" value="UniProtKB-UniRule"/>
</dbReference>
<keyword evidence="7" id="KW-0269">Exonuclease</keyword>
<dbReference type="Pfam" id="PF00580">
    <property type="entry name" value="UvrD-helicase"/>
    <property type="match status" value="1"/>
</dbReference>
<dbReference type="PROSITE" id="PS51198">
    <property type="entry name" value="UVRD_HELICASE_ATP_BIND"/>
    <property type="match status" value="1"/>
</dbReference>
<evidence type="ECO:0000256" key="13">
    <source>
        <dbReference type="ARBA" id="ARBA00034808"/>
    </source>
</evidence>
<gene>
    <name evidence="18" type="ORF">UW78_C0006G0116</name>
</gene>
<dbReference type="Gene3D" id="3.90.320.10">
    <property type="match status" value="1"/>
</dbReference>
<keyword evidence="6 15" id="KW-0347">Helicase</keyword>
<dbReference type="GO" id="GO:0000725">
    <property type="term" value="P:recombinational repair"/>
    <property type="evidence" value="ECO:0007669"/>
    <property type="project" value="TreeGrafter"/>
</dbReference>
<evidence type="ECO:0000259" key="16">
    <source>
        <dbReference type="PROSITE" id="PS51198"/>
    </source>
</evidence>
<dbReference type="EC" id="5.6.2.4" evidence="13"/>
<evidence type="ECO:0000256" key="7">
    <source>
        <dbReference type="ARBA" id="ARBA00022839"/>
    </source>
</evidence>
<protein>
    <recommendedName>
        <fullName evidence="13">DNA 3'-5' helicase</fullName>
        <ecNumber evidence="13">5.6.2.4</ecNumber>
    </recommendedName>
</protein>
<evidence type="ECO:0000256" key="15">
    <source>
        <dbReference type="PROSITE-ProRule" id="PRU00560"/>
    </source>
</evidence>
<dbReference type="PROSITE" id="PS51217">
    <property type="entry name" value="UVRD_HELICASE_CTER"/>
    <property type="match status" value="1"/>
</dbReference>
<feature type="domain" description="UvrD-like helicase ATP-binding" evidence="16">
    <location>
        <begin position="10"/>
        <end position="392"/>
    </location>
</feature>
<feature type="domain" description="UvrD-like helicase C-terminal" evidence="17">
    <location>
        <begin position="393"/>
        <end position="683"/>
    </location>
</feature>
<accession>A0A0G1KDE5</accession>
<comment type="similarity">
    <text evidence="1">Belongs to the helicase family. UvrD subfamily.</text>
</comment>
<evidence type="ECO:0000256" key="3">
    <source>
        <dbReference type="ARBA" id="ARBA00022741"/>
    </source>
</evidence>
<evidence type="ECO:0000256" key="4">
    <source>
        <dbReference type="ARBA" id="ARBA00022763"/>
    </source>
</evidence>
<dbReference type="InterPro" id="IPR011604">
    <property type="entry name" value="PDDEXK-like_dom_sf"/>
</dbReference>
<dbReference type="Gene3D" id="1.10.486.10">
    <property type="entry name" value="PCRA, domain 4"/>
    <property type="match status" value="1"/>
</dbReference>
<dbReference type="InterPro" id="IPR027417">
    <property type="entry name" value="P-loop_NTPase"/>
</dbReference>
<proteinExistence type="inferred from homology"/>
<dbReference type="Pfam" id="PF13361">
    <property type="entry name" value="UvrD_C"/>
    <property type="match status" value="1"/>
</dbReference>
<comment type="catalytic activity">
    <reaction evidence="12">
        <text>Couples ATP hydrolysis with the unwinding of duplex DNA by translocating in the 3'-5' direction.</text>
        <dbReference type="EC" id="5.6.2.4"/>
    </reaction>
</comment>
<evidence type="ECO:0000256" key="14">
    <source>
        <dbReference type="ARBA" id="ARBA00048988"/>
    </source>
</evidence>
<evidence type="ECO:0000256" key="9">
    <source>
        <dbReference type="ARBA" id="ARBA00023125"/>
    </source>
</evidence>
<evidence type="ECO:0000256" key="11">
    <source>
        <dbReference type="ARBA" id="ARBA00023235"/>
    </source>
</evidence>
<sequence length="1070" mass="122367">MALSFEERYAKLNDAQKRAVDTTEGPVLVVAGPGSGKTELLSLRVGNILRQGQVSPHNILCLTFTDNGAMNMRERLVALIGQDAYRVGIFTFHAFCNHIIARYPEYFWKATHFTQANDIARAEILTELFSSLPHNHPLGSFHPEKGFVFLRDVADRIKHIKSFGLTALEYLGVIQELPKEYDAINTILTEWPDRMSIKKLDEIERIITNLEALKGTTSIYLVKTLKQALTEAEALGKTEPLAVWKKDHTEKGDGARILKDAHNQEKIFAVAELYQRYSNAMYERALYDYDDMIIEVAHALRDNPILRNTLEEQYQYIMIDEFQDTNEAQMSLVKEITQSPLHERRPNVCVVGDDDQAIYKFQGAEISHLINFRDTTYADVQTIVLDKNYRSTAPILTLARTLITQGKGRLENKYEDISKLLSSENKTLPEGTITIHQTESDVQEYAGVARAVRATIDNGTEPNDIAILARGHRELQAILPYLDRENIPYEYIKKANVFDEPHVKILIDVCAYISSVMRHEATADYVLPRLLAHPCFQIDRLGLFKLAVESKEKHTSWTETIMTVDEPHIKKIGTLLAELAIEGETTPLEHILEAFMEKSGFKEFYFSRESIKKSPTTYVSFLASLKTFIEALREWKEGEILLTSDVQPFVQMHIEHKIPLISESPFMKNEHSVQLMSAHASKGLEFGTVFIISAHDDLWTRSPRTNIAPLPSPLLPLMQPAGDTEDDFIRLLYVAITRAKHTLHISSHDTQVRYLSDVSNGDTALHTTAFQPLSETSIEAHENALALYKAPYQEDEWALLKRLVKDYRMPVTHLNNFTNITKGGPLLFIEQNLLRFPQPMNSSGVYGTAMHKAIEEHIMYPKYHEGEQASLAHLVAVFQKEIKRGRLPRTEELRQIERGEKTLAQFYRSTKDYFLPDDKIEVDMKNEGIIIDDAHLTGKLDFLRLRNGAYEIIDFKTGKPFSSWDEAKSDDDKIKLHKYRQQLIVYKILLGNSIHFKDYPAEKSALWFVEEEPITELVLNTSDEEIERTKKLISAVYKKIVTLDFPDITPYGTTYKGLLQFEEDLIEQKI</sequence>
<keyword evidence="5 15" id="KW-0378">Hydrolase</keyword>
<evidence type="ECO:0000256" key="5">
    <source>
        <dbReference type="ARBA" id="ARBA00022801"/>
    </source>
</evidence>
<keyword evidence="10" id="KW-0234">DNA repair</keyword>
<comment type="caution">
    <text evidence="18">The sequence shown here is derived from an EMBL/GenBank/DDBJ whole genome shotgun (WGS) entry which is preliminary data.</text>
</comment>
<evidence type="ECO:0000313" key="19">
    <source>
        <dbReference type="Proteomes" id="UP000034595"/>
    </source>
</evidence>
<dbReference type="InterPro" id="IPR014017">
    <property type="entry name" value="DNA_helicase_UvrD-like_C"/>
</dbReference>
<dbReference type="GO" id="GO:0004527">
    <property type="term" value="F:exonuclease activity"/>
    <property type="evidence" value="ECO:0007669"/>
    <property type="project" value="UniProtKB-KW"/>
</dbReference>
<dbReference type="GO" id="GO:0003677">
    <property type="term" value="F:DNA binding"/>
    <property type="evidence" value="ECO:0007669"/>
    <property type="project" value="UniProtKB-KW"/>
</dbReference>
<evidence type="ECO:0000256" key="10">
    <source>
        <dbReference type="ARBA" id="ARBA00023204"/>
    </source>
</evidence>
<evidence type="ECO:0000256" key="1">
    <source>
        <dbReference type="ARBA" id="ARBA00009922"/>
    </source>
</evidence>
<dbReference type="InterPro" id="IPR038726">
    <property type="entry name" value="PDDEXK_AddAB-type"/>
</dbReference>
<name>A0A0G1KDE5_9BACT</name>
<dbReference type="Pfam" id="PF12705">
    <property type="entry name" value="PDDEXK_1"/>
    <property type="match status" value="1"/>
</dbReference>
<dbReference type="Gene3D" id="3.40.50.300">
    <property type="entry name" value="P-loop containing nucleotide triphosphate hydrolases"/>
    <property type="match status" value="3"/>
</dbReference>
<keyword evidence="8 15" id="KW-0067">ATP-binding</keyword>
<keyword evidence="2" id="KW-0540">Nuclease</keyword>
<evidence type="ECO:0000256" key="8">
    <source>
        <dbReference type="ARBA" id="ARBA00022840"/>
    </source>
</evidence>
<keyword evidence="4" id="KW-0227">DNA damage</keyword>
<feature type="binding site" evidence="15">
    <location>
        <begin position="31"/>
        <end position="38"/>
    </location>
    <ligand>
        <name>ATP</name>
        <dbReference type="ChEBI" id="CHEBI:30616"/>
    </ligand>
</feature>
<evidence type="ECO:0000256" key="12">
    <source>
        <dbReference type="ARBA" id="ARBA00034617"/>
    </source>
</evidence>
<dbReference type="PANTHER" id="PTHR11070:SF2">
    <property type="entry name" value="ATP-DEPENDENT DNA HELICASE SRS2"/>
    <property type="match status" value="1"/>
</dbReference>
<keyword evidence="3 15" id="KW-0547">Nucleotide-binding</keyword>
<keyword evidence="9" id="KW-0238">DNA-binding</keyword>
<dbReference type="EMBL" id="LCJQ01000006">
    <property type="protein sequence ID" value="KKT81751.1"/>
    <property type="molecule type" value="Genomic_DNA"/>
</dbReference>
<keyword evidence="11" id="KW-0413">Isomerase</keyword>
<comment type="catalytic activity">
    <reaction evidence="14">
        <text>ATP + H2O = ADP + phosphate + H(+)</text>
        <dbReference type="Rhea" id="RHEA:13065"/>
        <dbReference type="ChEBI" id="CHEBI:15377"/>
        <dbReference type="ChEBI" id="CHEBI:15378"/>
        <dbReference type="ChEBI" id="CHEBI:30616"/>
        <dbReference type="ChEBI" id="CHEBI:43474"/>
        <dbReference type="ChEBI" id="CHEBI:456216"/>
        <dbReference type="EC" id="5.6.2.4"/>
    </reaction>
</comment>
<dbReference type="AlphaFoldDB" id="A0A0G1KDE5"/>
<dbReference type="Proteomes" id="UP000034595">
    <property type="component" value="Unassembled WGS sequence"/>
</dbReference>
<evidence type="ECO:0000259" key="17">
    <source>
        <dbReference type="PROSITE" id="PS51217"/>
    </source>
</evidence>
<dbReference type="InterPro" id="IPR000212">
    <property type="entry name" value="DNA_helicase_UvrD/REP"/>
</dbReference>
<dbReference type="CDD" id="cd17932">
    <property type="entry name" value="DEXQc_UvrD"/>
    <property type="match status" value="1"/>
</dbReference>
<dbReference type="InterPro" id="IPR013986">
    <property type="entry name" value="DExx_box_DNA_helicase_dom_sf"/>
</dbReference>
<dbReference type="PANTHER" id="PTHR11070">
    <property type="entry name" value="UVRD / RECB / PCRA DNA HELICASE FAMILY MEMBER"/>
    <property type="match status" value="1"/>
</dbReference>
<dbReference type="SUPFAM" id="SSF52540">
    <property type="entry name" value="P-loop containing nucleoside triphosphate hydrolases"/>
    <property type="match status" value="1"/>
</dbReference>
<evidence type="ECO:0000256" key="2">
    <source>
        <dbReference type="ARBA" id="ARBA00022722"/>
    </source>
</evidence>
<organism evidence="18 19">
    <name type="scientific">Candidatus Azambacteria bacterium GW2011_GWA1_44_9</name>
    <dbReference type="NCBI Taxonomy" id="1618610"/>
    <lineage>
        <taxon>Bacteria</taxon>
        <taxon>Candidatus Azamiibacteriota</taxon>
    </lineage>
</organism>
<dbReference type="Gene3D" id="1.10.10.160">
    <property type="match status" value="1"/>
</dbReference>
<dbReference type="GO" id="GO:0043138">
    <property type="term" value="F:3'-5' DNA helicase activity"/>
    <property type="evidence" value="ECO:0007669"/>
    <property type="project" value="UniProtKB-EC"/>
</dbReference>
<reference evidence="18 19" key="1">
    <citation type="journal article" date="2015" name="Nature">
        <title>rRNA introns, odd ribosomes, and small enigmatic genomes across a large radiation of phyla.</title>
        <authorList>
            <person name="Brown C.T."/>
            <person name="Hug L.A."/>
            <person name="Thomas B.C."/>
            <person name="Sharon I."/>
            <person name="Castelle C.J."/>
            <person name="Singh A."/>
            <person name="Wilkins M.J."/>
            <person name="Williams K.H."/>
            <person name="Banfield J.F."/>
        </authorList>
    </citation>
    <scope>NUCLEOTIDE SEQUENCE [LARGE SCALE GENOMIC DNA]</scope>
</reference>